<dbReference type="PANTHER" id="PTHR33362:SF3">
    <property type="entry name" value="SIALIC ACID TRAP TRANSPORTER PERMEASE PROTEIN SIAT"/>
    <property type="match status" value="1"/>
</dbReference>
<feature type="transmembrane region" description="Helical" evidence="6">
    <location>
        <begin position="118"/>
        <end position="136"/>
    </location>
</feature>
<evidence type="ECO:0000313" key="8">
    <source>
        <dbReference type="Proteomes" id="UP000481872"/>
    </source>
</evidence>
<evidence type="ECO:0000256" key="2">
    <source>
        <dbReference type="ARBA" id="ARBA00022475"/>
    </source>
</evidence>
<feature type="transmembrane region" description="Helical" evidence="6">
    <location>
        <begin position="448"/>
        <end position="467"/>
    </location>
</feature>
<dbReference type="GO" id="GO:0022857">
    <property type="term" value="F:transmembrane transporter activity"/>
    <property type="evidence" value="ECO:0007669"/>
    <property type="project" value="TreeGrafter"/>
</dbReference>
<evidence type="ECO:0000256" key="5">
    <source>
        <dbReference type="ARBA" id="ARBA00023136"/>
    </source>
</evidence>
<feature type="transmembrane region" description="Helical" evidence="6">
    <location>
        <begin position="238"/>
        <end position="260"/>
    </location>
</feature>
<proteinExistence type="predicted"/>
<dbReference type="PANTHER" id="PTHR33362">
    <property type="entry name" value="SIALIC ACID TRAP TRANSPORTER PERMEASE PROTEIN SIAT-RELATED"/>
    <property type="match status" value="1"/>
</dbReference>
<keyword evidence="8" id="KW-1185">Reference proteome</keyword>
<sequence>MSKEKKKKSFPTAFTVLFIVLILAAILTYIVPAGNYAKLKYDSESEALVVTKPKGEIENLEATQESLDKLNIKVDIQKFKDGSISKPIAIPDTYEVVESNPQGLYDIISAPIAGVYDTIGIIMFVFILGGIIGVINHSGAFDAGIASLSKATKGREVLLIIIVSAAVSLGGTTFGLAEETIAFYPILMPIFLVAGYDAIVCIAAIYLGSSLGTMFSTVNPFCVVIGSNAAGINFTEGLTWRIIGLVLSMIVCIIYIIYYAKKVQKNAKLSVVYEDKKHIEEKFLSGYNPENIPNFNFRRKLMLILLLLGFIIMIWGVATKGWWFEEMTALFLFIGILIGVVSGMGEKTFVDKFVAGAADLIGVALIIGVARGVNMIMDNGLISDSILFYSSNLVNGMNSVLFIIVMMIIFCVLGFFIPSASGLATLAMPIMAPLADTVGLSRDVIVSTYAYGQGLMAFITPTGLILATLEMVDVTYNKWLKFVLPLMGLIAGLAIVLLILEAYVPL</sequence>
<name>A0A6M0H499_9CLOT</name>
<keyword evidence="2" id="KW-1003">Cell membrane</keyword>
<accession>A0A6M0H499</accession>
<dbReference type="Proteomes" id="UP000481872">
    <property type="component" value="Unassembled WGS sequence"/>
</dbReference>
<feature type="transmembrane region" description="Helical" evidence="6">
    <location>
        <begin position="357"/>
        <end position="377"/>
    </location>
</feature>
<keyword evidence="4 6" id="KW-1133">Transmembrane helix</keyword>
<evidence type="ECO:0000256" key="1">
    <source>
        <dbReference type="ARBA" id="ARBA00004651"/>
    </source>
</evidence>
<feature type="transmembrane region" description="Helical" evidence="6">
    <location>
        <begin position="397"/>
        <end position="416"/>
    </location>
</feature>
<feature type="transmembrane region" description="Helical" evidence="6">
    <location>
        <begin position="479"/>
        <end position="500"/>
    </location>
</feature>
<feature type="transmembrane region" description="Helical" evidence="6">
    <location>
        <begin position="157"/>
        <end position="177"/>
    </location>
</feature>
<keyword evidence="3 6" id="KW-0812">Transmembrane</keyword>
<evidence type="ECO:0000256" key="3">
    <source>
        <dbReference type="ARBA" id="ARBA00022692"/>
    </source>
</evidence>
<dbReference type="RefSeq" id="WP_061996645.1">
    <property type="nucleotide sequence ID" value="NZ_JAAGPU010000016.1"/>
</dbReference>
<feature type="transmembrane region" description="Helical" evidence="6">
    <location>
        <begin position="329"/>
        <end position="345"/>
    </location>
</feature>
<gene>
    <name evidence="7" type="ORF">G3M99_09625</name>
</gene>
<feature type="transmembrane region" description="Helical" evidence="6">
    <location>
        <begin position="214"/>
        <end position="232"/>
    </location>
</feature>
<protein>
    <submittedName>
        <fullName evidence="7">YfcC family protein</fullName>
    </submittedName>
</protein>
<keyword evidence="5 6" id="KW-0472">Membrane</keyword>
<comment type="subcellular location">
    <subcellularLocation>
        <location evidence="1">Cell membrane</location>
        <topology evidence="1">Multi-pass membrane protein</topology>
    </subcellularLocation>
</comment>
<evidence type="ECO:0000256" key="4">
    <source>
        <dbReference type="ARBA" id="ARBA00022989"/>
    </source>
</evidence>
<reference evidence="7 8" key="1">
    <citation type="submission" date="2020-02" db="EMBL/GenBank/DDBJ databases">
        <title>Genome assembly of a novel Clostridium senegalense strain.</title>
        <authorList>
            <person name="Gupta T.B."/>
            <person name="Jauregui R."/>
            <person name="Maclean P."/>
            <person name="Nawarathana A."/>
            <person name="Brightwell G."/>
        </authorList>
    </citation>
    <scope>NUCLEOTIDE SEQUENCE [LARGE SCALE GENOMIC DNA]</scope>
    <source>
        <strain evidence="7 8">AGRFS4</strain>
    </source>
</reference>
<feature type="transmembrane region" description="Helical" evidence="6">
    <location>
        <begin position="12"/>
        <end position="31"/>
    </location>
</feature>
<evidence type="ECO:0000313" key="7">
    <source>
        <dbReference type="EMBL" id="NEU05108.1"/>
    </source>
</evidence>
<dbReference type="EMBL" id="JAAGPU010000016">
    <property type="protein sequence ID" value="NEU05108.1"/>
    <property type="molecule type" value="Genomic_DNA"/>
</dbReference>
<feature type="transmembrane region" description="Helical" evidence="6">
    <location>
        <begin position="301"/>
        <end position="323"/>
    </location>
</feature>
<dbReference type="GO" id="GO:0005886">
    <property type="term" value="C:plasma membrane"/>
    <property type="evidence" value="ECO:0007669"/>
    <property type="project" value="UniProtKB-SubCell"/>
</dbReference>
<organism evidence="7 8">
    <name type="scientific">Clostridium senegalense</name>
    <dbReference type="NCBI Taxonomy" id="1465809"/>
    <lineage>
        <taxon>Bacteria</taxon>
        <taxon>Bacillati</taxon>
        <taxon>Bacillota</taxon>
        <taxon>Clostridia</taxon>
        <taxon>Eubacteriales</taxon>
        <taxon>Clostridiaceae</taxon>
        <taxon>Clostridium</taxon>
    </lineage>
</organism>
<comment type="caution">
    <text evidence="7">The sequence shown here is derived from an EMBL/GenBank/DDBJ whole genome shotgun (WGS) entry which is preliminary data.</text>
</comment>
<dbReference type="AlphaFoldDB" id="A0A6M0H499"/>
<dbReference type="InterPro" id="IPR004681">
    <property type="entry name" value="TRAP_DctM"/>
</dbReference>
<dbReference type="Pfam" id="PF03606">
    <property type="entry name" value="DcuC"/>
    <property type="match status" value="1"/>
</dbReference>
<feature type="transmembrane region" description="Helical" evidence="6">
    <location>
        <begin position="183"/>
        <end position="207"/>
    </location>
</feature>
<evidence type="ECO:0000256" key="6">
    <source>
        <dbReference type="SAM" id="Phobius"/>
    </source>
</evidence>
<dbReference type="InterPro" id="IPR018385">
    <property type="entry name" value="C4_dicarb_anaerob_car-like"/>
</dbReference>